<evidence type="ECO:0000313" key="5">
    <source>
        <dbReference type="EMBL" id="PAV30326.1"/>
    </source>
</evidence>
<dbReference type="InterPro" id="IPR010611">
    <property type="entry name" value="3D_dom"/>
</dbReference>
<dbReference type="AlphaFoldDB" id="A0A2A2IG79"/>
<sequence length="238" mass="26445">MLHNNMNNINTINNTRTTVFTFICATIILTTGLINYQVTQKKEELEEANEGLGNNVSELDAEVNDLSSDISELNTDIKEYNNTITKQQEKLKELKTDKEQLKKDNKKLNNTIQKKDEKLDGLVQLSNTSRNKSKSAKTTSTTKTMEVTAYTASCKGCSGITYKGTNVQNTKYHPSGYRIVAVDPNVVPLGTLIEVNGETYIADDIGSAIKGNRLDLLFSSKSNALQFGRQQLKVNILN</sequence>
<dbReference type="SUPFAM" id="SSF50685">
    <property type="entry name" value="Barwin-like endoglucanases"/>
    <property type="match status" value="1"/>
</dbReference>
<keyword evidence="3" id="KW-1133">Transmembrane helix</keyword>
<dbReference type="CDD" id="cd14667">
    <property type="entry name" value="3D_containing_proteins"/>
    <property type="match status" value="1"/>
</dbReference>
<comment type="caution">
    <text evidence="5">The sequence shown here is derived from an EMBL/GenBank/DDBJ whole genome shotgun (WGS) entry which is preliminary data.</text>
</comment>
<dbReference type="PANTHER" id="PTHR39160">
    <property type="entry name" value="CELL WALL-BINDING PROTEIN YOCH"/>
    <property type="match status" value="1"/>
</dbReference>
<reference evidence="5 6" key="1">
    <citation type="submission" date="2017-08" db="EMBL/GenBank/DDBJ databases">
        <title>Virgibacillus indicus sp. nov. and Virgibacillus profoundi sp. nov, two moderately halophilic bacteria isolated from marine sediment by using the Microfluidic Streak Plate.</title>
        <authorList>
            <person name="Xu B."/>
            <person name="Hu B."/>
            <person name="Wang J."/>
            <person name="Zhu Y."/>
            <person name="Huang L."/>
            <person name="Du W."/>
            <person name="Huang Y."/>
        </authorList>
    </citation>
    <scope>NUCLEOTIDE SEQUENCE [LARGE SCALE GENOMIC DNA]</scope>
    <source>
        <strain evidence="5 6">IO3-P3-H5</strain>
    </source>
</reference>
<dbReference type="OrthoDB" id="9798935at2"/>
<dbReference type="InterPro" id="IPR036908">
    <property type="entry name" value="RlpA-like_sf"/>
</dbReference>
<protein>
    <recommendedName>
        <fullName evidence="4">3D domain-containing protein</fullName>
    </recommendedName>
</protein>
<feature type="domain" description="3D" evidence="4">
    <location>
        <begin position="179"/>
        <end position="238"/>
    </location>
</feature>
<dbReference type="EMBL" id="NPOA01000004">
    <property type="protein sequence ID" value="PAV30326.1"/>
    <property type="molecule type" value="Genomic_DNA"/>
</dbReference>
<evidence type="ECO:0000256" key="1">
    <source>
        <dbReference type="ARBA" id="ARBA00022729"/>
    </source>
</evidence>
<keyword evidence="1" id="KW-0732">Signal</keyword>
<evidence type="ECO:0000256" key="3">
    <source>
        <dbReference type="SAM" id="Phobius"/>
    </source>
</evidence>
<dbReference type="Proteomes" id="UP000218887">
    <property type="component" value="Unassembled WGS sequence"/>
</dbReference>
<keyword evidence="3" id="KW-0472">Membrane</keyword>
<proteinExistence type="predicted"/>
<dbReference type="GO" id="GO:0009254">
    <property type="term" value="P:peptidoglycan turnover"/>
    <property type="evidence" value="ECO:0007669"/>
    <property type="project" value="InterPro"/>
</dbReference>
<evidence type="ECO:0000313" key="6">
    <source>
        <dbReference type="Proteomes" id="UP000218887"/>
    </source>
</evidence>
<feature type="transmembrane region" description="Helical" evidence="3">
    <location>
        <begin position="20"/>
        <end position="38"/>
    </location>
</feature>
<dbReference type="RefSeq" id="WP_095654928.1">
    <property type="nucleotide sequence ID" value="NZ_NPOA01000004.1"/>
</dbReference>
<dbReference type="InterPro" id="IPR051933">
    <property type="entry name" value="Resuscitation_pf_RpfB"/>
</dbReference>
<evidence type="ECO:0000259" key="4">
    <source>
        <dbReference type="Pfam" id="PF06725"/>
    </source>
</evidence>
<keyword evidence="2" id="KW-0175">Coiled coil</keyword>
<evidence type="ECO:0000256" key="2">
    <source>
        <dbReference type="SAM" id="Coils"/>
    </source>
</evidence>
<feature type="coiled-coil region" evidence="2">
    <location>
        <begin position="42"/>
        <end position="125"/>
    </location>
</feature>
<dbReference type="GO" id="GO:0004553">
    <property type="term" value="F:hydrolase activity, hydrolyzing O-glycosyl compounds"/>
    <property type="evidence" value="ECO:0007669"/>
    <property type="project" value="InterPro"/>
</dbReference>
<keyword evidence="3" id="KW-0812">Transmembrane</keyword>
<dbReference type="InterPro" id="IPR059180">
    <property type="entry name" value="3D_YorM"/>
</dbReference>
<gene>
    <name evidence="5" type="ORF">CIL05_07600</name>
</gene>
<dbReference type="PANTHER" id="PTHR39160:SF6">
    <property type="entry name" value="CELL WALL-BINDING PROTEIN YOCH"/>
    <property type="match status" value="1"/>
</dbReference>
<keyword evidence="6" id="KW-1185">Reference proteome</keyword>
<dbReference type="GO" id="GO:0019867">
    <property type="term" value="C:outer membrane"/>
    <property type="evidence" value="ECO:0007669"/>
    <property type="project" value="InterPro"/>
</dbReference>
<name>A0A2A2IG79_9BACI</name>
<dbReference type="Pfam" id="PF06725">
    <property type="entry name" value="3D"/>
    <property type="match status" value="1"/>
</dbReference>
<organism evidence="5 6">
    <name type="scientific">Virgibacillus profundi</name>
    <dbReference type="NCBI Taxonomy" id="2024555"/>
    <lineage>
        <taxon>Bacteria</taxon>
        <taxon>Bacillati</taxon>
        <taxon>Bacillota</taxon>
        <taxon>Bacilli</taxon>
        <taxon>Bacillales</taxon>
        <taxon>Bacillaceae</taxon>
        <taxon>Virgibacillus</taxon>
    </lineage>
</organism>
<accession>A0A2A2IG79</accession>
<dbReference type="Gene3D" id="2.40.40.10">
    <property type="entry name" value="RlpA-like domain"/>
    <property type="match status" value="1"/>
</dbReference>